<keyword evidence="2" id="KW-1185">Reference proteome</keyword>
<dbReference type="Proteomes" id="UP000232323">
    <property type="component" value="Unassembled WGS sequence"/>
</dbReference>
<dbReference type="AlphaFoldDB" id="A0A250XEE8"/>
<dbReference type="Gene3D" id="2.70.160.11">
    <property type="entry name" value="Hnrnp arginine n-methyltransferase1"/>
    <property type="match status" value="1"/>
</dbReference>
<dbReference type="OrthoDB" id="412876at2759"/>
<dbReference type="STRING" id="1157962.A0A250XEE8"/>
<organism evidence="1 2">
    <name type="scientific">Chlamydomonas eustigma</name>
    <dbReference type="NCBI Taxonomy" id="1157962"/>
    <lineage>
        <taxon>Eukaryota</taxon>
        <taxon>Viridiplantae</taxon>
        <taxon>Chlorophyta</taxon>
        <taxon>core chlorophytes</taxon>
        <taxon>Chlorophyceae</taxon>
        <taxon>CS clade</taxon>
        <taxon>Chlamydomonadales</taxon>
        <taxon>Chlamydomonadaceae</taxon>
        <taxon>Chlamydomonas</taxon>
    </lineage>
</organism>
<comment type="caution">
    <text evidence="1">The sequence shown here is derived from an EMBL/GenBank/DDBJ whole genome shotgun (WGS) entry which is preliminary data.</text>
</comment>
<evidence type="ECO:0000313" key="1">
    <source>
        <dbReference type="EMBL" id="GAX81457.1"/>
    </source>
</evidence>
<dbReference type="EMBL" id="BEGY01000065">
    <property type="protein sequence ID" value="GAX81457.1"/>
    <property type="molecule type" value="Genomic_DNA"/>
</dbReference>
<sequence>MRYMLEVDLESMRMETGLDYGVANEMLWRHYRPLQVGYYDYRCLSRPQQLMTFSSQEFLKEDPKGRSKRALDKSASVMMEAVESGRVDCLVCWMEYELSSGTSGGCGGVGLSTTPQLCPSSIMQSTLQSF</sequence>
<accession>A0A250XEE8</accession>
<gene>
    <name evidence="1" type="ORF">CEUSTIGMA_g8886.t1</name>
</gene>
<proteinExistence type="predicted"/>
<evidence type="ECO:0000313" key="2">
    <source>
        <dbReference type="Proteomes" id="UP000232323"/>
    </source>
</evidence>
<reference evidence="1 2" key="1">
    <citation type="submission" date="2017-08" db="EMBL/GenBank/DDBJ databases">
        <title>Acidophilic green algal genome provides insights into adaptation to an acidic environment.</title>
        <authorList>
            <person name="Hirooka S."/>
            <person name="Hirose Y."/>
            <person name="Kanesaki Y."/>
            <person name="Higuchi S."/>
            <person name="Fujiwara T."/>
            <person name="Onuma R."/>
            <person name="Era A."/>
            <person name="Ohbayashi R."/>
            <person name="Uzuka A."/>
            <person name="Nozaki H."/>
            <person name="Yoshikawa H."/>
            <person name="Miyagishima S.Y."/>
        </authorList>
    </citation>
    <scope>NUCLEOTIDE SEQUENCE [LARGE SCALE GENOMIC DNA]</scope>
    <source>
        <strain evidence="1 2">NIES-2499</strain>
    </source>
</reference>
<protein>
    <submittedName>
        <fullName evidence="1">Uncharacterized protein</fullName>
    </submittedName>
</protein>
<name>A0A250XEE8_9CHLO</name>